<dbReference type="AlphaFoldDB" id="A0A9J5W442"/>
<dbReference type="EMBL" id="JACXVP010000012">
    <property type="protein sequence ID" value="KAG5570159.1"/>
    <property type="molecule type" value="Genomic_DNA"/>
</dbReference>
<proteinExistence type="predicted"/>
<evidence type="ECO:0000313" key="2">
    <source>
        <dbReference type="Proteomes" id="UP000824120"/>
    </source>
</evidence>
<keyword evidence="2" id="KW-1185">Reference proteome</keyword>
<accession>A0A9J5W442</accession>
<organism evidence="1 2">
    <name type="scientific">Solanum commersonii</name>
    <name type="common">Commerson's wild potato</name>
    <name type="synonym">Commerson's nightshade</name>
    <dbReference type="NCBI Taxonomy" id="4109"/>
    <lineage>
        <taxon>Eukaryota</taxon>
        <taxon>Viridiplantae</taxon>
        <taxon>Streptophyta</taxon>
        <taxon>Embryophyta</taxon>
        <taxon>Tracheophyta</taxon>
        <taxon>Spermatophyta</taxon>
        <taxon>Magnoliopsida</taxon>
        <taxon>eudicotyledons</taxon>
        <taxon>Gunneridae</taxon>
        <taxon>Pentapetalae</taxon>
        <taxon>asterids</taxon>
        <taxon>lamiids</taxon>
        <taxon>Solanales</taxon>
        <taxon>Solanaceae</taxon>
        <taxon>Solanoideae</taxon>
        <taxon>Solaneae</taxon>
        <taxon>Solanum</taxon>
    </lineage>
</organism>
<evidence type="ECO:0000313" key="1">
    <source>
        <dbReference type="EMBL" id="KAG5570159.1"/>
    </source>
</evidence>
<sequence>MVQKLLTCVNILSIYPEQFEPGHHVSSEHTLAIALHVFIGSKVYPYAFARDPSLSAIDS</sequence>
<name>A0A9J5W442_SOLCO</name>
<gene>
    <name evidence="1" type="ORF">H5410_059925</name>
</gene>
<reference evidence="1 2" key="1">
    <citation type="submission" date="2020-09" db="EMBL/GenBank/DDBJ databases">
        <title>De no assembly of potato wild relative species, Solanum commersonii.</title>
        <authorList>
            <person name="Cho K."/>
        </authorList>
    </citation>
    <scope>NUCLEOTIDE SEQUENCE [LARGE SCALE GENOMIC DNA]</scope>
    <source>
        <strain evidence="1">LZ3.2</strain>
        <tissue evidence="1">Leaf</tissue>
    </source>
</reference>
<comment type="caution">
    <text evidence="1">The sequence shown here is derived from an EMBL/GenBank/DDBJ whole genome shotgun (WGS) entry which is preliminary data.</text>
</comment>
<protein>
    <submittedName>
        <fullName evidence="1">Uncharacterized protein</fullName>
    </submittedName>
</protein>
<dbReference type="Proteomes" id="UP000824120">
    <property type="component" value="Chromosome 12"/>
</dbReference>